<protein>
    <submittedName>
        <fullName evidence="3">Unannotated protein</fullName>
    </submittedName>
</protein>
<accession>A0A6J7FA91</accession>
<sequence length="138" mass="15600">MPTYTATTLDLFWCESSRKVLEATTEQEAIDEAFLYADFIGEVLHSIDTDDGTHISFDLPTEIPVHDVEVLIDDNGKPLETEVPSCTIDGVQALVELLWGPNALLAVKFGHKRMNFDNRRIIAIDAPKSWHFPIHYLM</sequence>
<dbReference type="EMBL" id="CAFBLJ010000016">
    <property type="protein sequence ID" value="CAB4861229.1"/>
    <property type="molecule type" value="Genomic_DNA"/>
</dbReference>
<dbReference type="EMBL" id="CAFBMF010000010">
    <property type="protein sequence ID" value="CAB4890385.1"/>
    <property type="molecule type" value="Genomic_DNA"/>
</dbReference>
<evidence type="ECO:0000313" key="2">
    <source>
        <dbReference type="EMBL" id="CAB4861229.1"/>
    </source>
</evidence>
<reference evidence="3" key="1">
    <citation type="submission" date="2020-05" db="EMBL/GenBank/DDBJ databases">
        <authorList>
            <person name="Chiriac C."/>
            <person name="Salcher M."/>
            <person name="Ghai R."/>
            <person name="Kavagutti S V."/>
        </authorList>
    </citation>
    <scope>NUCLEOTIDE SEQUENCE</scope>
</reference>
<dbReference type="AlphaFoldDB" id="A0A6J7FA91"/>
<organism evidence="3">
    <name type="scientific">freshwater metagenome</name>
    <dbReference type="NCBI Taxonomy" id="449393"/>
    <lineage>
        <taxon>unclassified sequences</taxon>
        <taxon>metagenomes</taxon>
        <taxon>ecological metagenomes</taxon>
    </lineage>
</organism>
<evidence type="ECO:0000313" key="3">
    <source>
        <dbReference type="EMBL" id="CAB4890385.1"/>
    </source>
</evidence>
<gene>
    <name evidence="1" type="ORF">UFOPK2658_00376</name>
    <name evidence="2" type="ORF">UFOPK3304_00466</name>
    <name evidence="3" type="ORF">UFOPK3494_00303</name>
</gene>
<evidence type="ECO:0000313" key="1">
    <source>
        <dbReference type="EMBL" id="CAB4710545.1"/>
    </source>
</evidence>
<dbReference type="EMBL" id="CAEZYH010000008">
    <property type="protein sequence ID" value="CAB4710545.1"/>
    <property type="molecule type" value="Genomic_DNA"/>
</dbReference>
<proteinExistence type="predicted"/>
<name>A0A6J7FA91_9ZZZZ</name>